<feature type="domain" description="PD-(D/E)XK endonuclease-like" evidence="2">
    <location>
        <begin position="93"/>
        <end position="269"/>
    </location>
</feature>
<dbReference type="HOGENOM" id="CLU_782122_0_0_2"/>
<feature type="region of interest" description="Disordered" evidence="1">
    <location>
        <begin position="349"/>
        <end position="383"/>
    </location>
</feature>
<evidence type="ECO:0000313" key="4">
    <source>
        <dbReference type="Proteomes" id="UP000011867"/>
    </source>
</evidence>
<dbReference type="InterPro" id="IPR011604">
    <property type="entry name" value="PDDEXK-like_dom_sf"/>
</dbReference>
<dbReference type="KEGG" id="nmo:Nmlp_2170"/>
<organism evidence="3 4">
    <name type="scientific">Natronomonas moolapensis (strain DSM 18674 / CECT 7526 / JCM 14361 / 8.8.11)</name>
    <dbReference type="NCBI Taxonomy" id="268739"/>
    <lineage>
        <taxon>Archaea</taxon>
        <taxon>Methanobacteriati</taxon>
        <taxon>Methanobacteriota</taxon>
        <taxon>Stenosarchaea group</taxon>
        <taxon>Halobacteria</taxon>
        <taxon>Halobacteriales</taxon>
        <taxon>Natronomonadaceae</taxon>
        <taxon>Natronomonas</taxon>
    </lineage>
</organism>
<dbReference type="AlphaFoldDB" id="M1XQE9"/>
<evidence type="ECO:0000259" key="2">
    <source>
        <dbReference type="Pfam" id="PF12705"/>
    </source>
</evidence>
<dbReference type="EMBL" id="HF582854">
    <property type="protein sequence ID" value="CCQ36349.1"/>
    <property type="molecule type" value="Genomic_DNA"/>
</dbReference>
<evidence type="ECO:0000256" key="1">
    <source>
        <dbReference type="SAM" id="MobiDB-lite"/>
    </source>
</evidence>
<dbReference type="STRING" id="268739.Nmlp_2170"/>
<name>M1XQE9_NATM8</name>
<sequence length="383" mass="43012">MTAEKETTVQAIRTGQPDATESDQDITQSILNSVSADAFDEWYQDRKFVENIRNGTAYFNGPSDIKPPDRQSPSSLLQCHRKKFYNELNAPAEEEDPRGIFWIGSRFEEEVALPFLREAVAGADEYVTNSLWVDFTVQTEAGEVQIRGETDPVIVDPDSKPKVLTEIKSKKSVADLEAPSSHHRAQAHAYMYGLSQEYDRQLTDALIIYGGRTNLNIQPFHITFDPVFWRQTVLDWAAEHTSYRLRDELPPADPEHDWECTFCSYRERCGKGSSEYEDIGASGFLPGVATYPRSEVTEYLDAHDGAKLTPTLAHHYPELATRYQVLDWHCVACSTAFAWDDPEWDGEPATPPLCTECKESGTPAPLRAPSPEQQASKRGGLDG</sequence>
<proteinExistence type="predicted"/>
<gene>
    <name evidence="3" type="ordered locus">Nmlp_2170</name>
</gene>
<dbReference type="eggNOG" id="arCOG00790">
    <property type="taxonomic scope" value="Archaea"/>
</dbReference>
<keyword evidence="4" id="KW-1185">Reference proteome</keyword>
<feature type="region of interest" description="Disordered" evidence="1">
    <location>
        <begin position="1"/>
        <end position="24"/>
    </location>
</feature>
<feature type="compositionally biased region" description="Polar residues" evidence="1">
    <location>
        <begin position="8"/>
        <end position="24"/>
    </location>
</feature>
<evidence type="ECO:0000313" key="3">
    <source>
        <dbReference type="EMBL" id="CCQ36349.1"/>
    </source>
</evidence>
<accession>M1XQE9</accession>
<dbReference type="Gene3D" id="3.90.320.10">
    <property type="match status" value="1"/>
</dbReference>
<reference evidence="3 4" key="1">
    <citation type="journal article" date="2013" name="Genome Announc.">
        <title>Genome of the haloarchaeon Natronomonas moolapensis, a neutrophilic member of a previously haloalkaliphilic genus.</title>
        <authorList>
            <person name="Dyall-Smith M.L."/>
            <person name="Pfeiffer F."/>
            <person name="Oberwinkler T."/>
            <person name="Klee K."/>
            <person name="Rampp M."/>
            <person name="Palm P."/>
            <person name="Gross K."/>
            <person name="Schuster S.C."/>
            <person name="Oesterhelt D."/>
        </authorList>
    </citation>
    <scope>NUCLEOTIDE SEQUENCE [LARGE SCALE GENOMIC DNA]</scope>
    <source>
        <strain evidence="4">DSM 18674 / JCM 14361 / 8.8.11</strain>
    </source>
</reference>
<dbReference type="Proteomes" id="UP000011867">
    <property type="component" value="Chromosome"/>
</dbReference>
<dbReference type="Pfam" id="PF12705">
    <property type="entry name" value="PDDEXK_1"/>
    <property type="match status" value="1"/>
</dbReference>
<dbReference type="InterPro" id="IPR038726">
    <property type="entry name" value="PDDEXK_AddAB-type"/>
</dbReference>
<dbReference type="OrthoDB" id="10444at2157"/>
<dbReference type="GeneID" id="30926333"/>
<protein>
    <recommendedName>
        <fullName evidence="2">PD-(D/E)XK endonuclease-like domain-containing protein</fullName>
    </recommendedName>
</protein>
<dbReference type="RefSeq" id="WP_015409151.1">
    <property type="nucleotide sequence ID" value="NC_020388.1"/>
</dbReference>